<evidence type="ECO:0000313" key="4">
    <source>
        <dbReference type="Proteomes" id="UP000278627"/>
    </source>
</evidence>
<organism evidence="5">
    <name type="scientific">Brugia pahangi</name>
    <name type="common">Filarial nematode worm</name>
    <dbReference type="NCBI Taxonomy" id="6280"/>
    <lineage>
        <taxon>Eukaryota</taxon>
        <taxon>Metazoa</taxon>
        <taxon>Ecdysozoa</taxon>
        <taxon>Nematoda</taxon>
        <taxon>Chromadorea</taxon>
        <taxon>Rhabditida</taxon>
        <taxon>Spirurina</taxon>
        <taxon>Spiruromorpha</taxon>
        <taxon>Filarioidea</taxon>
        <taxon>Onchocercidae</taxon>
        <taxon>Brugia</taxon>
    </lineage>
</organism>
<proteinExistence type="predicted"/>
<feature type="domain" description="Reelin" evidence="2">
    <location>
        <begin position="13"/>
        <end position="145"/>
    </location>
</feature>
<evidence type="ECO:0000313" key="3">
    <source>
        <dbReference type="EMBL" id="VDN93751.1"/>
    </source>
</evidence>
<evidence type="ECO:0000259" key="2">
    <source>
        <dbReference type="Pfam" id="PF02014"/>
    </source>
</evidence>
<dbReference type="Gene3D" id="2.60.40.4060">
    <property type="entry name" value="Reeler domain"/>
    <property type="match status" value="1"/>
</dbReference>
<dbReference type="InterPro" id="IPR002861">
    <property type="entry name" value="Reeler_dom"/>
</dbReference>
<dbReference type="AlphaFoldDB" id="A0A158PSA9"/>
<dbReference type="InterPro" id="IPR042307">
    <property type="entry name" value="Reeler_sf"/>
</dbReference>
<dbReference type="EMBL" id="UZAD01013303">
    <property type="protein sequence ID" value="VDN93751.1"/>
    <property type="molecule type" value="Genomic_DNA"/>
</dbReference>
<keyword evidence="1" id="KW-0472">Membrane</keyword>
<keyword evidence="1" id="KW-1133">Transmembrane helix</keyword>
<reference evidence="5" key="1">
    <citation type="submission" date="2016-04" db="UniProtKB">
        <authorList>
            <consortium name="WormBaseParasite"/>
        </authorList>
    </citation>
    <scope>IDENTIFICATION</scope>
</reference>
<reference evidence="3 4" key="2">
    <citation type="submission" date="2018-11" db="EMBL/GenBank/DDBJ databases">
        <authorList>
            <consortium name="Pathogen Informatics"/>
        </authorList>
    </citation>
    <scope>NUCLEOTIDE SEQUENCE [LARGE SCALE GENOMIC DNA]</scope>
</reference>
<sequence>MKQIDFTITEPACNLMIPIYNQNIISPMKQTIFKIRIFDSNDRETFEYDAEKKKILQVRVEGGPFERAQIQARSIINPTAQVGRFVSPIPNYFKLVNCSGSYGSAIINDGTVSRRHSSLRWQPPNIPSGAIVFLASVIHSKQLYHIRSSFISPISNSTQLSKQGCGTSYGCFKIGNQQCLFGDTCHFSLKWRCYKKSMIVEATHYGRIASFGLTESEKRAVLCLSTRNNSSMNDYYITGDRGLPNIFDRPRSKRLKTINDGLRTFCRFEMERPRRNTSVLLFGKVNSCNFEMERPRRNTSVLLFGKVNSYGHPYKLRKWRIPGSNMCNPNTISSDGHPYKLRKWRIPGSNMCNPNTISSGITRLSSAINHISSSSNIQILNLSAKIYFPFLLFILFYFNYS</sequence>
<keyword evidence="1" id="KW-0812">Transmembrane</keyword>
<evidence type="ECO:0000256" key="1">
    <source>
        <dbReference type="SAM" id="Phobius"/>
    </source>
</evidence>
<protein>
    <submittedName>
        <fullName evidence="5">Reelin domain-containing protein</fullName>
    </submittedName>
</protein>
<evidence type="ECO:0000313" key="5">
    <source>
        <dbReference type="WBParaSite" id="BPAG_0001260301-mRNA-1"/>
    </source>
</evidence>
<feature type="transmembrane region" description="Helical" evidence="1">
    <location>
        <begin position="379"/>
        <end position="398"/>
    </location>
</feature>
<dbReference type="WBParaSite" id="BPAG_0001260301-mRNA-1">
    <property type="protein sequence ID" value="BPAG_0001260301-mRNA-1"/>
    <property type="gene ID" value="BPAG_0001260301"/>
</dbReference>
<dbReference type="Pfam" id="PF02014">
    <property type="entry name" value="Reeler"/>
    <property type="match status" value="1"/>
</dbReference>
<name>A0A158PSA9_BRUPA</name>
<keyword evidence="4" id="KW-1185">Reference proteome</keyword>
<gene>
    <name evidence="3" type="ORF">BPAG_LOCUS12565</name>
</gene>
<accession>A0A158PSA9</accession>
<dbReference type="Proteomes" id="UP000278627">
    <property type="component" value="Unassembled WGS sequence"/>
</dbReference>